<dbReference type="InterPro" id="IPR026960">
    <property type="entry name" value="RVT-Znf"/>
</dbReference>
<dbReference type="EMBL" id="JAATIP010000115">
    <property type="protein sequence ID" value="KAF4370831.1"/>
    <property type="molecule type" value="Genomic_DNA"/>
</dbReference>
<name>A0A7J6FJE3_CANSA</name>
<evidence type="ECO:0000313" key="3">
    <source>
        <dbReference type="Proteomes" id="UP000525078"/>
    </source>
</evidence>
<feature type="domain" description="Reverse transcriptase zinc-binding" evidence="1">
    <location>
        <begin position="13"/>
        <end position="76"/>
    </location>
</feature>
<reference evidence="2 3" key="1">
    <citation type="journal article" date="2020" name="bioRxiv">
        <title>Sequence and annotation of 42 cannabis genomes reveals extensive copy number variation in cannabinoid synthesis and pathogen resistance genes.</title>
        <authorList>
            <person name="Mckernan K.J."/>
            <person name="Helbert Y."/>
            <person name="Kane L.T."/>
            <person name="Ebling H."/>
            <person name="Zhang L."/>
            <person name="Liu B."/>
            <person name="Eaton Z."/>
            <person name="Mclaughlin S."/>
            <person name="Kingan S."/>
            <person name="Baybayan P."/>
            <person name="Concepcion G."/>
            <person name="Jordan M."/>
            <person name="Riva A."/>
            <person name="Barbazuk W."/>
            <person name="Harkins T."/>
        </authorList>
    </citation>
    <scope>NUCLEOTIDE SEQUENCE [LARGE SCALE GENOMIC DNA]</scope>
    <source>
        <strain evidence="3">cv. Jamaican Lion 4</strain>
        <tissue evidence="2">Leaf</tissue>
    </source>
</reference>
<dbReference type="Proteomes" id="UP000525078">
    <property type="component" value="Unassembled WGS sequence"/>
</dbReference>
<proteinExistence type="predicted"/>
<evidence type="ECO:0000259" key="1">
    <source>
        <dbReference type="Pfam" id="PF13966"/>
    </source>
</evidence>
<dbReference type="AlphaFoldDB" id="A0A7J6FJE3"/>
<dbReference type="Pfam" id="PF13966">
    <property type="entry name" value="zf-RVT"/>
    <property type="match status" value="1"/>
</dbReference>
<evidence type="ECO:0000313" key="2">
    <source>
        <dbReference type="EMBL" id="KAF4370831.1"/>
    </source>
</evidence>
<accession>A0A7J6FJE3</accession>
<organism evidence="2 3">
    <name type="scientific">Cannabis sativa</name>
    <name type="common">Hemp</name>
    <name type="synonym">Marijuana</name>
    <dbReference type="NCBI Taxonomy" id="3483"/>
    <lineage>
        <taxon>Eukaryota</taxon>
        <taxon>Viridiplantae</taxon>
        <taxon>Streptophyta</taxon>
        <taxon>Embryophyta</taxon>
        <taxon>Tracheophyta</taxon>
        <taxon>Spermatophyta</taxon>
        <taxon>Magnoliopsida</taxon>
        <taxon>eudicotyledons</taxon>
        <taxon>Gunneridae</taxon>
        <taxon>Pentapetalae</taxon>
        <taxon>rosids</taxon>
        <taxon>fabids</taxon>
        <taxon>Rosales</taxon>
        <taxon>Cannabaceae</taxon>
        <taxon>Cannabis</taxon>
    </lineage>
</organism>
<protein>
    <recommendedName>
        <fullName evidence="1">Reverse transcriptase zinc-binding domain-containing protein</fullName>
    </recommendedName>
</protein>
<gene>
    <name evidence="2" type="ORF">F8388_011814</name>
</gene>
<comment type="caution">
    <text evidence="2">The sequence shown here is derived from an EMBL/GenBank/DDBJ whole genome shotgun (WGS) entry which is preliminary data.</text>
</comment>
<sequence length="114" mass="12760">MKTGRDIPDNSGFLRLLWQLQLPPKVLNFLWRDSTNSLPTRFHLSTKHVPIAATCPFCLAAPETTLHVLVRCSFAQTGLASCTAAETLEAGMICWSVWTHRNDLVWNSKHPDAS</sequence>